<dbReference type="EMBL" id="CP026606">
    <property type="protein sequence ID" value="AVB75938.1"/>
    <property type="molecule type" value="Genomic_DNA"/>
</dbReference>
<keyword evidence="2" id="KW-1133">Transmembrane helix</keyword>
<reference evidence="5" key="1">
    <citation type="journal article" date="2018" name="Genome Announc.">
        <title>Complete Genome Sequence of the Methanococcus maripaludis Type Strain JJ (DSM 2067), a Model for Selenoprotein Synthesis in Archaea.</title>
        <authorList>
            <person name="Poehlein A."/>
            <person name="Heym D."/>
            <person name="Quitzke V."/>
            <person name="Fersch J."/>
            <person name="Daniel R."/>
            <person name="Rother M."/>
        </authorList>
    </citation>
    <scope>NUCLEOTIDE SEQUENCE [LARGE SCALE GENOMIC DNA]</scope>
    <source>
        <strain evidence="5">DSM 2067</strain>
    </source>
</reference>
<sequence length="179" mass="20396">MQKKLFLIVLFCFLPGVFAQSDNETVYVLTDYDDLNYSTLIVYDGNMVSGQNALIHELKQNITTLKEELSKKDKQLSSYIVAKAENVELKENITTLNSKIKLLEAEKEILETQNEGYQDMITDLITKQSNDTKDINTVAYNNAVKTVNNFKLGVLVGVVVCLVLFLVLRWKKKQFDFGI</sequence>
<dbReference type="Proteomes" id="UP000590564">
    <property type="component" value="Unassembled WGS sequence"/>
</dbReference>
<evidence type="ECO:0000313" key="6">
    <source>
        <dbReference type="Proteomes" id="UP000590564"/>
    </source>
</evidence>
<keyword evidence="1" id="KW-0175">Coiled coil</keyword>
<feature type="transmembrane region" description="Helical" evidence="2">
    <location>
        <begin position="150"/>
        <end position="168"/>
    </location>
</feature>
<dbReference type="Proteomes" id="UP000239462">
    <property type="component" value="Chromosome"/>
</dbReference>
<evidence type="ECO:0000256" key="1">
    <source>
        <dbReference type="SAM" id="Coils"/>
    </source>
</evidence>
<reference evidence="4 6" key="3">
    <citation type="submission" date="2020-08" db="EMBL/GenBank/DDBJ databases">
        <title>Genomic Encyclopedia of Type Strains, Phase IV (KMG-V): Genome sequencing to study the core and pangenomes of soil and plant-associated prokaryotes.</title>
        <authorList>
            <person name="Whitman W."/>
        </authorList>
    </citation>
    <scope>NUCLEOTIDE SEQUENCE [LARGE SCALE GENOMIC DNA]</scope>
    <source>
        <strain evidence="4 6">D1</strain>
    </source>
</reference>
<protein>
    <submittedName>
        <fullName evidence="4">Cell division protein FtsB</fullName>
    </submittedName>
</protein>
<name>A0A2L1C976_METMI</name>
<keyword evidence="4" id="KW-0132">Cell division</keyword>
<dbReference type="GO" id="GO:0051301">
    <property type="term" value="P:cell division"/>
    <property type="evidence" value="ECO:0007669"/>
    <property type="project" value="UniProtKB-KW"/>
</dbReference>
<accession>A0A2L1C976</accession>
<reference evidence="3" key="2">
    <citation type="submission" date="2018-02" db="EMBL/GenBank/DDBJ databases">
        <title>Complete genome sequence of the Methanococcus maripaludis type strain JJ (DSM 2067), a model for selenoprotein synthesis in Archaea.</title>
        <authorList>
            <person name="Poehlein A."/>
            <person name="Heym D."/>
            <person name="Quitzke V."/>
            <person name="Fersch J."/>
            <person name="Daniel R."/>
            <person name="Rother M."/>
        </authorList>
    </citation>
    <scope>NUCLEOTIDE SEQUENCE [LARGE SCALE GENOMIC DNA]</scope>
    <source>
        <strain evidence="3">DSM 2067</strain>
    </source>
</reference>
<keyword evidence="2" id="KW-0472">Membrane</keyword>
<dbReference type="KEGG" id="mmad:MMJJ_05210"/>
<dbReference type="GeneID" id="36101612"/>
<keyword evidence="4" id="KW-0131">Cell cycle</keyword>
<evidence type="ECO:0000313" key="3">
    <source>
        <dbReference type="EMBL" id="AVB75938.1"/>
    </source>
</evidence>
<dbReference type="EMBL" id="JACHED010000012">
    <property type="protein sequence ID" value="MBB6497872.1"/>
    <property type="molecule type" value="Genomic_DNA"/>
</dbReference>
<evidence type="ECO:0000256" key="2">
    <source>
        <dbReference type="SAM" id="Phobius"/>
    </source>
</evidence>
<organism evidence="3 5">
    <name type="scientific">Methanococcus maripaludis</name>
    <name type="common">Methanococcus deltae</name>
    <dbReference type="NCBI Taxonomy" id="39152"/>
    <lineage>
        <taxon>Archaea</taxon>
        <taxon>Methanobacteriati</taxon>
        <taxon>Methanobacteriota</taxon>
        <taxon>Methanomada group</taxon>
        <taxon>Methanococci</taxon>
        <taxon>Methanococcales</taxon>
        <taxon>Methanococcaceae</taxon>
        <taxon>Methanococcus</taxon>
    </lineage>
</organism>
<evidence type="ECO:0000313" key="4">
    <source>
        <dbReference type="EMBL" id="MBB6497872.1"/>
    </source>
</evidence>
<dbReference type="AlphaFoldDB" id="A0A2L1C976"/>
<proteinExistence type="predicted"/>
<evidence type="ECO:0000313" key="5">
    <source>
        <dbReference type="Proteomes" id="UP000239462"/>
    </source>
</evidence>
<keyword evidence="2" id="KW-0812">Transmembrane</keyword>
<feature type="coiled-coil region" evidence="1">
    <location>
        <begin position="48"/>
        <end position="120"/>
    </location>
</feature>
<dbReference type="RefSeq" id="WP_104837554.1">
    <property type="nucleotide sequence ID" value="NZ_CP026606.1"/>
</dbReference>
<gene>
    <name evidence="4" type="ORF">HNP96_001935</name>
    <name evidence="3" type="ORF">MMJJ_05210</name>
</gene>